<reference evidence="1" key="1">
    <citation type="submission" date="2021-06" db="EMBL/GenBank/DDBJ databases">
        <authorList>
            <person name="Kallberg Y."/>
            <person name="Tangrot J."/>
            <person name="Rosling A."/>
        </authorList>
    </citation>
    <scope>NUCLEOTIDE SEQUENCE</scope>
    <source>
        <strain evidence="1">MA461A</strain>
    </source>
</reference>
<evidence type="ECO:0000313" key="1">
    <source>
        <dbReference type="EMBL" id="CAG8777127.1"/>
    </source>
</evidence>
<dbReference type="Proteomes" id="UP000789920">
    <property type="component" value="Unassembled WGS sequence"/>
</dbReference>
<comment type="caution">
    <text evidence="1">The sequence shown here is derived from an EMBL/GenBank/DDBJ whole genome shotgun (WGS) entry which is preliminary data.</text>
</comment>
<name>A0ACA9R4L3_9GLOM</name>
<proteinExistence type="predicted"/>
<protein>
    <submittedName>
        <fullName evidence="1">29680_t:CDS:1</fullName>
    </submittedName>
</protein>
<evidence type="ECO:0000313" key="2">
    <source>
        <dbReference type="Proteomes" id="UP000789920"/>
    </source>
</evidence>
<feature type="non-terminal residue" evidence="1">
    <location>
        <position position="200"/>
    </location>
</feature>
<accession>A0ACA9R4L3</accession>
<keyword evidence="2" id="KW-1185">Reference proteome</keyword>
<organism evidence="1 2">
    <name type="scientific">Racocetra persica</name>
    <dbReference type="NCBI Taxonomy" id="160502"/>
    <lineage>
        <taxon>Eukaryota</taxon>
        <taxon>Fungi</taxon>
        <taxon>Fungi incertae sedis</taxon>
        <taxon>Mucoromycota</taxon>
        <taxon>Glomeromycotina</taxon>
        <taxon>Glomeromycetes</taxon>
        <taxon>Diversisporales</taxon>
        <taxon>Gigasporaceae</taxon>
        <taxon>Racocetra</taxon>
    </lineage>
</organism>
<feature type="non-terminal residue" evidence="1">
    <location>
        <position position="1"/>
    </location>
</feature>
<sequence>EVERPPTKNVSRVNYCENELYAADKRKQQVQPDIPEKRPKVQPELKWDNRLRPRAENEPLLVDVGDPLQPMELEEARTGLGKTTVTSHRIDTCEAKPIKQRAYRAAPNEHEFIEKELKEMEERGIQPDESKVEKVRNYPIPARPLHHLLQKGVSFDWGQEQQKSFEALKSYLTTAPVLKYPDFNDMFYLYTDASGTGLGA</sequence>
<dbReference type="EMBL" id="CAJVQC010043268">
    <property type="protein sequence ID" value="CAG8777127.1"/>
    <property type="molecule type" value="Genomic_DNA"/>
</dbReference>
<gene>
    <name evidence="1" type="ORF">RPERSI_LOCUS17074</name>
</gene>